<organism evidence="10 11">
    <name type="scientific">Thiohalocapsa halophila</name>
    <dbReference type="NCBI Taxonomy" id="69359"/>
    <lineage>
        <taxon>Bacteria</taxon>
        <taxon>Pseudomonadati</taxon>
        <taxon>Pseudomonadota</taxon>
        <taxon>Gammaproteobacteria</taxon>
        <taxon>Chromatiales</taxon>
        <taxon>Chromatiaceae</taxon>
        <taxon>Thiohalocapsa</taxon>
    </lineage>
</organism>
<evidence type="ECO:0000313" key="10">
    <source>
        <dbReference type="EMBL" id="MBK1630494.1"/>
    </source>
</evidence>
<evidence type="ECO:0000256" key="7">
    <source>
        <dbReference type="ARBA" id="ARBA00038093"/>
    </source>
</evidence>
<dbReference type="Gene3D" id="3.40.50.1010">
    <property type="entry name" value="5'-nuclease"/>
    <property type="match status" value="1"/>
</dbReference>
<comment type="cofactor">
    <cofactor evidence="1 8">
        <name>Mg(2+)</name>
        <dbReference type="ChEBI" id="CHEBI:18420"/>
    </cofactor>
</comment>
<comment type="function">
    <text evidence="8">Toxic component of a toxin-antitoxin (TA) system. An RNase.</text>
</comment>
<dbReference type="CDD" id="cd18745">
    <property type="entry name" value="PIN_VapC4-5_FitB-like"/>
    <property type="match status" value="1"/>
</dbReference>
<evidence type="ECO:0000256" key="3">
    <source>
        <dbReference type="ARBA" id="ARBA00022722"/>
    </source>
</evidence>
<dbReference type="RefSeq" id="WP_200235471.1">
    <property type="nucleotide sequence ID" value="NZ_NRRV01000012.1"/>
</dbReference>
<evidence type="ECO:0000256" key="2">
    <source>
        <dbReference type="ARBA" id="ARBA00022649"/>
    </source>
</evidence>
<keyword evidence="2 8" id="KW-1277">Toxin-antitoxin system</keyword>
<evidence type="ECO:0000256" key="5">
    <source>
        <dbReference type="ARBA" id="ARBA00022801"/>
    </source>
</evidence>
<dbReference type="Pfam" id="PF01850">
    <property type="entry name" value="PIN"/>
    <property type="match status" value="1"/>
</dbReference>
<dbReference type="Proteomes" id="UP000748752">
    <property type="component" value="Unassembled WGS sequence"/>
</dbReference>
<keyword evidence="8" id="KW-0800">Toxin</keyword>
<dbReference type="EMBL" id="NRRV01000012">
    <property type="protein sequence ID" value="MBK1630494.1"/>
    <property type="molecule type" value="Genomic_DNA"/>
</dbReference>
<dbReference type="InterPro" id="IPR002716">
    <property type="entry name" value="PIN_dom"/>
</dbReference>
<accession>A0ABS1CF27</accession>
<feature type="binding site" evidence="8">
    <location>
        <position position="6"/>
    </location>
    <ligand>
        <name>Mg(2+)</name>
        <dbReference type="ChEBI" id="CHEBI:18420"/>
    </ligand>
</feature>
<dbReference type="EC" id="3.1.-.-" evidence="8"/>
<evidence type="ECO:0000259" key="9">
    <source>
        <dbReference type="Pfam" id="PF01850"/>
    </source>
</evidence>
<gene>
    <name evidence="8" type="primary">vapC</name>
    <name evidence="10" type="ORF">CKO31_06995</name>
</gene>
<keyword evidence="5 8" id="KW-0378">Hydrolase</keyword>
<sequence>MMFVLDTDTLIFFFKGLHGVPSKLLATPPGEIGIPTIVLYELEVGIAKSRVPRQRRAQLDDLLRVTQQLAFGRAEASASAQIRATLERNGPPIGPMDTLIAGTALAAGATLITRNTREFSRVPGLKVVNWCDDALNGG</sequence>
<evidence type="ECO:0000256" key="6">
    <source>
        <dbReference type="ARBA" id="ARBA00022842"/>
    </source>
</evidence>
<feature type="domain" description="PIN" evidence="9">
    <location>
        <begin position="4"/>
        <end position="124"/>
    </location>
</feature>
<reference evidence="10 11" key="1">
    <citation type="journal article" date="2020" name="Microorganisms">
        <title>Osmotic Adaptation and Compatible Solute Biosynthesis of Phototrophic Bacteria as Revealed from Genome Analyses.</title>
        <authorList>
            <person name="Imhoff J.F."/>
            <person name="Rahn T."/>
            <person name="Kunzel S."/>
            <person name="Keller A."/>
            <person name="Neulinger S.C."/>
        </authorList>
    </citation>
    <scope>NUCLEOTIDE SEQUENCE [LARGE SCALE GENOMIC DNA]</scope>
    <source>
        <strain evidence="10 11">DSM 6210</strain>
    </source>
</reference>
<comment type="similarity">
    <text evidence="7 8">Belongs to the PINc/VapC protein family.</text>
</comment>
<dbReference type="SUPFAM" id="SSF88723">
    <property type="entry name" value="PIN domain-like"/>
    <property type="match status" value="1"/>
</dbReference>
<keyword evidence="6 8" id="KW-0460">Magnesium</keyword>
<evidence type="ECO:0000256" key="4">
    <source>
        <dbReference type="ARBA" id="ARBA00022723"/>
    </source>
</evidence>
<dbReference type="HAMAP" id="MF_00265">
    <property type="entry name" value="VapC_Nob1"/>
    <property type="match status" value="1"/>
</dbReference>
<protein>
    <recommendedName>
        <fullName evidence="8">Ribonuclease VapC</fullName>
        <shortName evidence="8">RNase VapC</shortName>
        <ecNumber evidence="8">3.1.-.-</ecNumber>
    </recommendedName>
    <alternativeName>
        <fullName evidence="8">Toxin VapC</fullName>
    </alternativeName>
</protein>
<dbReference type="PANTHER" id="PTHR33653:SF1">
    <property type="entry name" value="RIBONUCLEASE VAPC2"/>
    <property type="match status" value="1"/>
</dbReference>
<dbReference type="InterPro" id="IPR022907">
    <property type="entry name" value="VapC_family"/>
</dbReference>
<keyword evidence="11" id="KW-1185">Reference proteome</keyword>
<evidence type="ECO:0000313" key="11">
    <source>
        <dbReference type="Proteomes" id="UP000748752"/>
    </source>
</evidence>
<keyword evidence="3 8" id="KW-0540">Nuclease</keyword>
<proteinExistence type="inferred from homology"/>
<evidence type="ECO:0000256" key="8">
    <source>
        <dbReference type="HAMAP-Rule" id="MF_00265"/>
    </source>
</evidence>
<comment type="caution">
    <text evidence="10">The sequence shown here is derived from an EMBL/GenBank/DDBJ whole genome shotgun (WGS) entry which is preliminary data.</text>
</comment>
<keyword evidence="4 8" id="KW-0479">Metal-binding</keyword>
<evidence type="ECO:0000256" key="1">
    <source>
        <dbReference type="ARBA" id="ARBA00001946"/>
    </source>
</evidence>
<name>A0ABS1CF27_9GAMM</name>
<dbReference type="PANTHER" id="PTHR33653">
    <property type="entry name" value="RIBONUCLEASE VAPC2"/>
    <property type="match status" value="1"/>
</dbReference>
<feature type="binding site" evidence="8">
    <location>
        <position position="97"/>
    </location>
    <ligand>
        <name>Mg(2+)</name>
        <dbReference type="ChEBI" id="CHEBI:18420"/>
    </ligand>
</feature>
<dbReference type="InterPro" id="IPR050556">
    <property type="entry name" value="Type_II_TA_system_RNase"/>
</dbReference>
<dbReference type="InterPro" id="IPR029060">
    <property type="entry name" value="PIN-like_dom_sf"/>
</dbReference>